<organism evidence="2">
    <name type="scientific">marine sediment metagenome</name>
    <dbReference type="NCBI Taxonomy" id="412755"/>
    <lineage>
        <taxon>unclassified sequences</taxon>
        <taxon>metagenomes</taxon>
        <taxon>ecological metagenomes</taxon>
    </lineage>
</organism>
<name>X0W9Q4_9ZZZZ</name>
<protein>
    <submittedName>
        <fullName evidence="2">Uncharacterized protein</fullName>
    </submittedName>
</protein>
<keyword evidence="1" id="KW-1133">Transmembrane helix</keyword>
<feature type="transmembrane region" description="Helical" evidence="1">
    <location>
        <begin position="22"/>
        <end position="40"/>
    </location>
</feature>
<keyword evidence="1" id="KW-0812">Transmembrane</keyword>
<evidence type="ECO:0000256" key="1">
    <source>
        <dbReference type="SAM" id="Phobius"/>
    </source>
</evidence>
<feature type="non-terminal residue" evidence="2">
    <location>
        <position position="1"/>
    </location>
</feature>
<gene>
    <name evidence="2" type="ORF">S01H1_46619</name>
</gene>
<sequence>WLGYSLLPVVVAGLLLLYLPKGWSWLAIPVYIPLALWLVYSITIQTIKRDWLYGALMLLPVPIVTGWFLAVGKEGEFLQFSPEYIHYFAPWIGLSFLALAVSAVAFIRLRQRWLRVALLIISGLLTLIMVACYAEGRLSLPVFSVLTLIMLGLLLGPALLERRLKYGRQRPTA</sequence>
<dbReference type="EMBL" id="BARS01029857">
    <property type="protein sequence ID" value="GAG09371.1"/>
    <property type="molecule type" value="Genomic_DNA"/>
</dbReference>
<feature type="transmembrane region" description="Helical" evidence="1">
    <location>
        <begin position="84"/>
        <end position="106"/>
    </location>
</feature>
<feature type="transmembrane region" description="Helical" evidence="1">
    <location>
        <begin position="140"/>
        <end position="160"/>
    </location>
</feature>
<feature type="transmembrane region" description="Helical" evidence="1">
    <location>
        <begin position="52"/>
        <end position="72"/>
    </location>
</feature>
<dbReference type="AlphaFoldDB" id="X0W9Q4"/>
<accession>X0W9Q4</accession>
<reference evidence="2" key="1">
    <citation type="journal article" date="2014" name="Front. Microbiol.">
        <title>High frequency of phylogenetically diverse reductive dehalogenase-homologous genes in deep subseafloor sedimentary metagenomes.</title>
        <authorList>
            <person name="Kawai M."/>
            <person name="Futagami T."/>
            <person name="Toyoda A."/>
            <person name="Takaki Y."/>
            <person name="Nishi S."/>
            <person name="Hori S."/>
            <person name="Arai W."/>
            <person name="Tsubouchi T."/>
            <person name="Morono Y."/>
            <person name="Uchiyama I."/>
            <person name="Ito T."/>
            <person name="Fujiyama A."/>
            <person name="Inagaki F."/>
            <person name="Takami H."/>
        </authorList>
    </citation>
    <scope>NUCLEOTIDE SEQUENCE</scope>
    <source>
        <strain evidence="2">Expedition CK06-06</strain>
    </source>
</reference>
<proteinExistence type="predicted"/>
<evidence type="ECO:0000313" key="2">
    <source>
        <dbReference type="EMBL" id="GAG09371.1"/>
    </source>
</evidence>
<comment type="caution">
    <text evidence="2">The sequence shown here is derived from an EMBL/GenBank/DDBJ whole genome shotgun (WGS) entry which is preliminary data.</text>
</comment>
<feature type="transmembrane region" description="Helical" evidence="1">
    <location>
        <begin position="113"/>
        <end position="134"/>
    </location>
</feature>
<keyword evidence="1" id="KW-0472">Membrane</keyword>